<comment type="pathway">
    <text evidence="9">Protein modification; protein lipoylation via endogenous pathway; protein N(6)-(lipoyl)lysine from octanoyl-[acyl-carrier-protein]: step 2/2.</text>
</comment>
<dbReference type="InterPro" id="IPR003698">
    <property type="entry name" value="Lipoyl_synth"/>
</dbReference>
<dbReference type="EC" id="2.8.1.8" evidence="9"/>
<evidence type="ECO:0000313" key="12">
    <source>
        <dbReference type="Proteomes" id="UP000178526"/>
    </source>
</evidence>
<keyword evidence="5 9" id="KW-0479">Metal-binding</keyword>
<keyword evidence="7 9" id="KW-0411">Iron-sulfur</keyword>
<evidence type="ECO:0000256" key="2">
    <source>
        <dbReference type="ARBA" id="ARBA00022490"/>
    </source>
</evidence>
<dbReference type="SFLD" id="SFLDF00271">
    <property type="entry name" value="lipoyl_synthase"/>
    <property type="match status" value="1"/>
</dbReference>
<feature type="binding site" evidence="9">
    <location>
        <position position="25"/>
    </location>
    <ligand>
        <name>[4Fe-4S] cluster</name>
        <dbReference type="ChEBI" id="CHEBI:49883"/>
        <label>1</label>
    </ligand>
</feature>
<dbReference type="InterPro" id="IPR013785">
    <property type="entry name" value="Aldolase_TIM"/>
</dbReference>
<dbReference type="PROSITE" id="PS51918">
    <property type="entry name" value="RADICAL_SAM"/>
    <property type="match status" value="1"/>
</dbReference>
<dbReference type="PANTHER" id="PTHR10949">
    <property type="entry name" value="LIPOYL SYNTHASE"/>
    <property type="match status" value="1"/>
</dbReference>
<dbReference type="GO" id="GO:0016992">
    <property type="term" value="F:lipoate synthase activity"/>
    <property type="evidence" value="ECO:0007669"/>
    <property type="project" value="UniProtKB-UniRule"/>
</dbReference>
<evidence type="ECO:0000256" key="3">
    <source>
        <dbReference type="ARBA" id="ARBA00022679"/>
    </source>
</evidence>
<dbReference type="SFLD" id="SFLDG01058">
    <property type="entry name" value="lipoyl_synthase_like"/>
    <property type="match status" value="1"/>
</dbReference>
<gene>
    <name evidence="9" type="primary">lipA</name>
    <name evidence="11" type="ORF">A2042_00680</name>
</gene>
<dbReference type="InterPro" id="IPR007197">
    <property type="entry name" value="rSAM"/>
</dbReference>
<evidence type="ECO:0000256" key="6">
    <source>
        <dbReference type="ARBA" id="ARBA00023004"/>
    </source>
</evidence>
<dbReference type="Pfam" id="PF04055">
    <property type="entry name" value="Radical_SAM"/>
    <property type="match status" value="1"/>
</dbReference>
<comment type="similarity">
    <text evidence="9">Belongs to the radical SAM superfamily. Lipoyl synthase family.</text>
</comment>
<comment type="caution">
    <text evidence="11">The sequence shown here is derived from an EMBL/GenBank/DDBJ whole genome shotgun (WGS) entry which is preliminary data.</text>
</comment>
<feature type="domain" description="Radical SAM core" evidence="10">
    <location>
        <begin position="26"/>
        <end position="242"/>
    </location>
</feature>
<keyword evidence="3 9" id="KW-0808">Transferase</keyword>
<evidence type="ECO:0000256" key="5">
    <source>
        <dbReference type="ARBA" id="ARBA00022723"/>
    </source>
</evidence>
<reference evidence="11 12" key="1">
    <citation type="journal article" date="2016" name="Nat. Commun.">
        <title>Thousands of microbial genomes shed light on interconnected biogeochemical processes in an aquifer system.</title>
        <authorList>
            <person name="Anantharaman K."/>
            <person name="Brown C.T."/>
            <person name="Hug L.A."/>
            <person name="Sharon I."/>
            <person name="Castelle C.J."/>
            <person name="Probst A.J."/>
            <person name="Thomas B.C."/>
            <person name="Singh A."/>
            <person name="Wilkins M.J."/>
            <person name="Karaoz U."/>
            <person name="Brodie E.L."/>
            <person name="Williams K.H."/>
            <person name="Hubbard S.S."/>
            <person name="Banfield J.F."/>
        </authorList>
    </citation>
    <scope>NUCLEOTIDE SEQUENCE [LARGE SCALE GENOMIC DNA]</scope>
</reference>
<evidence type="ECO:0000256" key="7">
    <source>
        <dbReference type="ARBA" id="ARBA00023014"/>
    </source>
</evidence>
<feature type="binding site" evidence="9">
    <location>
        <position position="40"/>
    </location>
    <ligand>
        <name>[4Fe-4S] cluster</name>
        <dbReference type="ChEBI" id="CHEBI:49883"/>
        <label>2</label>
        <note>4Fe-4S-S-AdoMet</note>
    </ligand>
</feature>
<feature type="binding site" evidence="9">
    <location>
        <position position="44"/>
    </location>
    <ligand>
        <name>[4Fe-4S] cluster</name>
        <dbReference type="ChEBI" id="CHEBI:49883"/>
        <label>2</label>
        <note>4Fe-4S-S-AdoMet</note>
    </ligand>
</feature>
<dbReference type="PIRSF" id="PIRSF005963">
    <property type="entry name" value="Lipoyl_synth"/>
    <property type="match status" value="1"/>
</dbReference>
<name>A0A1F7RM05_9BACT</name>
<comment type="cofactor">
    <cofactor evidence="9">
        <name>[4Fe-4S] cluster</name>
        <dbReference type="ChEBI" id="CHEBI:49883"/>
    </cofactor>
    <text evidence="9">Binds 2 [4Fe-4S] clusters per subunit. One cluster is coordinated with 3 cysteines and an exchangeable S-adenosyl-L-methionine.</text>
</comment>
<dbReference type="UniPathway" id="UPA00538">
    <property type="reaction ID" value="UER00593"/>
</dbReference>
<dbReference type="CDD" id="cd01335">
    <property type="entry name" value="Radical_SAM"/>
    <property type="match status" value="1"/>
</dbReference>
<comment type="catalytic activity">
    <reaction evidence="8 9">
        <text>[[Fe-S] cluster scaffold protein carrying a second [4Fe-4S](2+) cluster] + N(6)-octanoyl-L-lysyl-[protein] + 2 oxidized [2Fe-2S]-[ferredoxin] + 2 S-adenosyl-L-methionine + 4 H(+) = [[Fe-S] cluster scaffold protein] + N(6)-[(R)-dihydrolipoyl]-L-lysyl-[protein] + 4 Fe(3+) + 2 hydrogen sulfide + 2 5'-deoxyadenosine + 2 L-methionine + 2 reduced [2Fe-2S]-[ferredoxin]</text>
        <dbReference type="Rhea" id="RHEA:16585"/>
        <dbReference type="Rhea" id="RHEA-COMP:9928"/>
        <dbReference type="Rhea" id="RHEA-COMP:10000"/>
        <dbReference type="Rhea" id="RHEA-COMP:10001"/>
        <dbReference type="Rhea" id="RHEA-COMP:10475"/>
        <dbReference type="Rhea" id="RHEA-COMP:14568"/>
        <dbReference type="Rhea" id="RHEA-COMP:14569"/>
        <dbReference type="ChEBI" id="CHEBI:15378"/>
        <dbReference type="ChEBI" id="CHEBI:17319"/>
        <dbReference type="ChEBI" id="CHEBI:29034"/>
        <dbReference type="ChEBI" id="CHEBI:29919"/>
        <dbReference type="ChEBI" id="CHEBI:33722"/>
        <dbReference type="ChEBI" id="CHEBI:33737"/>
        <dbReference type="ChEBI" id="CHEBI:33738"/>
        <dbReference type="ChEBI" id="CHEBI:57844"/>
        <dbReference type="ChEBI" id="CHEBI:59789"/>
        <dbReference type="ChEBI" id="CHEBI:78809"/>
        <dbReference type="ChEBI" id="CHEBI:83100"/>
        <dbReference type="EC" id="2.8.1.8"/>
    </reaction>
</comment>
<protein>
    <recommendedName>
        <fullName evidence="9">Lipoyl synthase</fullName>
        <ecNumber evidence="9">2.8.1.8</ecNumber>
    </recommendedName>
    <alternativeName>
        <fullName evidence="9">Lip-syn</fullName>
        <shortName evidence="9">LS</shortName>
    </alternativeName>
    <alternativeName>
        <fullName evidence="9">Lipoate synthase</fullName>
    </alternativeName>
    <alternativeName>
        <fullName evidence="9">Lipoic acid synthase</fullName>
    </alternativeName>
    <alternativeName>
        <fullName evidence="9">Sulfur insertion protein LipA</fullName>
    </alternativeName>
</protein>
<dbReference type="SUPFAM" id="SSF102114">
    <property type="entry name" value="Radical SAM enzymes"/>
    <property type="match status" value="1"/>
</dbReference>
<dbReference type="EMBL" id="MGDB01000055">
    <property type="protein sequence ID" value="OGL42198.1"/>
    <property type="molecule type" value="Genomic_DNA"/>
</dbReference>
<feature type="binding site" evidence="9">
    <location>
        <position position="14"/>
    </location>
    <ligand>
        <name>[4Fe-4S] cluster</name>
        <dbReference type="ChEBI" id="CHEBI:49883"/>
        <label>1</label>
    </ligand>
</feature>
<dbReference type="NCBIfam" id="TIGR00510">
    <property type="entry name" value="lipA"/>
    <property type="match status" value="1"/>
</dbReference>
<dbReference type="Proteomes" id="UP000178526">
    <property type="component" value="Unassembled WGS sequence"/>
</dbReference>
<comment type="subcellular location">
    <subcellularLocation>
        <location evidence="9">Cytoplasm</location>
    </subcellularLocation>
</comment>
<dbReference type="GO" id="GO:0046872">
    <property type="term" value="F:metal ion binding"/>
    <property type="evidence" value="ECO:0007669"/>
    <property type="project" value="UniProtKB-KW"/>
</dbReference>
<dbReference type="NCBIfam" id="NF004019">
    <property type="entry name" value="PRK05481.1"/>
    <property type="match status" value="1"/>
</dbReference>
<dbReference type="GO" id="GO:0051539">
    <property type="term" value="F:4 iron, 4 sulfur cluster binding"/>
    <property type="evidence" value="ECO:0007669"/>
    <property type="project" value="UniProtKB-UniRule"/>
</dbReference>
<proteinExistence type="inferred from homology"/>
<dbReference type="PANTHER" id="PTHR10949:SF0">
    <property type="entry name" value="LIPOYL SYNTHASE, MITOCHONDRIAL"/>
    <property type="match status" value="1"/>
</dbReference>
<evidence type="ECO:0000259" key="10">
    <source>
        <dbReference type="PROSITE" id="PS51918"/>
    </source>
</evidence>
<keyword evidence="2 9" id="KW-0963">Cytoplasm</keyword>
<dbReference type="InterPro" id="IPR006638">
    <property type="entry name" value="Elp3/MiaA/NifB-like_rSAM"/>
</dbReference>
<dbReference type="NCBIfam" id="NF009544">
    <property type="entry name" value="PRK12928.1"/>
    <property type="match status" value="1"/>
</dbReference>
<sequence>MKTLLRDKGLHTVCEEARCPNIGECFRKPTATFMIMGNTCTRKCRFCSVAKGNPKPLKQDEPIRIAEAVKELGLKHVVITSVTRDDLEDGGASHFSKIVEEVRKINKNVVIEVLIPDFKGSQDSLSKVVFSKPDIINHNLETIARLYEKIRPGADYRRSLDLLKKAKEFHSGIITKSGLMVGLGEEPEEVIKTLKDLRGSECDMVTIGQYLSPTKDSFPVEEYVQLETFEYYRKAGEEMGFKNIASAPFVRSSYMAEEQSKLFAGKNL</sequence>
<feature type="binding site" evidence="9">
    <location>
        <position position="253"/>
    </location>
    <ligand>
        <name>[4Fe-4S] cluster</name>
        <dbReference type="ChEBI" id="CHEBI:49883"/>
        <label>1</label>
    </ligand>
</feature>
<dbReference type="Gene3D" id="3.20.20.70">
    <property type="entry name" value="Aldolase class I"/>
    <property type="match status" value="1"/>
</dbReference>
<feature type="binding site" evidence="9">
    <location>
        <position position="47"/>
    </location>
    <ligand>
        <name>[4Fe-4S] cluster</name>
        <dbReference type="ChEBI" id="CHEBI:49883"/>
        <label>2</label>
        <note>4Fe-4S-S-AdoMet</note>
    </ligand>
</feature>
<evidence type="ECO:0000256" key="4">
    <source>
        <dbReference type="ARBA" id="ARBA00022691"/>
    </source>
</evidence>
<evidence type="ECO:0000256" key="1">
    <source>
        <dbReference type="ARBA" id="ARBA00022485"/>
    </source>
</evidence>
<keyword evidence="4 9" id="KW-0949">S-adenosyl-L-methionine</keyword>
<dbReference type="HAMAP" id="MF_00206">
    <property type="entry name" value="Lipoyl_synth"/>
    <property type="match status" value="1"/>
</dbReference>
<evidence type="ECO:0000256" key="9">
    <source>
        <dbReference type="HAMAP-Rule" id="MF_00206"/>
    </source>
</evidence>
<keyword evidence="6 9" id="KW-0408">Iron</keyword>
<feature type="binding site" evidence="9">
    <location>
        <position position="19"/>
    </location>
    <ligand>
        <name>[4Fe-4S] cluster</name>
        <dbReference type="ChEBI" id="CHEBI:49883"/>
        <label>1</label>
    </ligand>
</feature>
<evidence type="ECO:0000313" key="11">
    <source>
        <dbReference type="EMBL" id="OGL42198.1"/>
    </source>
</evidence>
<dbReference type="AlphaFoldDB" id="A0A1F7RM05"/>
<dbReference type="GO" id="GO:0009249">
    <property type="term" value="P:protein lipoylation"/>
    <property type="evidence" value="ECO:0007669"/>
    <property type="project" value="UniProtKB-UniRule"/>
</dbReference>
<dbReference type="SFLD" id="SFLDS00029">
    <property type="entry name" value="Radical_SAM"/>
    <property type="match status" value="1"/>
</dbReference>
<organism evidence="11 12">
    <name type="scientific">Candidatus Schekmanbacteria bacterium GWA2_38_11</name>
    <dbReference type="NCBI Taxonomy" id="1817876"/>
    <lineage>
        <taxon>Bacteria</taxon>
        <taxon>Candidatus Schekmaniibacteriota</taxon>
    </lineage>
</organism>
<dbReference type="InterPro" id="IPR058240">
    <property type="entry name" value="rSAM_sf"/>
</dbReference>
<dbReference type="GO" id="GO:0005737">
    <property type="term" value="C:cytoplasm"/>
    <property type="evidence" value="ECO:0007669"/>
    <property type="project" value="UniProtKB-SubCell"/>
</dbReference>
<dbReference type="SMART" id="SM00729">
    <property type="entry name" value="Elp3"/>
    <property type="match status" value="1"/>
</dbReference>
<evidence type="ECO:0000256" key="8">
    <source>
        <dbReference type="ARBA" id="ARBA00047326"/>
    </source>
</evidence>
<dbReference type="FunFam" id="3.20.20.70:FF:000040">
    <property type="entry name" value="Lipoyl synthase"/>
    <property type="match status" value="1"/>
</dbReference>
<keyword evidence="1 9" id="KW-0004">4Fe-4S</keyword>
<accession>A0A1F7RM05</accession>
<comment type="function">
    <text evidence="9">Catalyzes the radical-mediated insertion of two sulfur atoms into the C-6 and C-8 positions of the octanoyl moiety bound to the lipoyl domains of lipoate-dependent enzymes, thereby converting the octanoylated domains into lipoylated derivatives.</text>
</comment>